<dbReference type="Proteomes" id="UP000094329">
    <property type="component" value="Unassembled WGS sequence"/>
</dbReference>
<evidence type="ECO:0000313" key="2">
    <source>
        <dbReference type="EMBL" id="ODN41119.1"/>
    </source>
</evidence>
<sequence>MTVINSLTQAFPHSIVGIASLLVMIASALCATINTPKSKGFISLIYKIIEALALNSSKAKQSGDAVSDLVSKIRQDIKTHNWTGSTDDLFKLLKAVEQFDQGVKPVPDKSASKTDPPAAAA</sequence>
<comment type="caution">
    <text evidence="2">The sequence shown here is derived from an EMBL/GenBank/DDBJ whole genome shotgun (WGS) entry which is preliminary data.</text>
</comment>
<dbReference type="RefSeq" id="WP_069314392.1">
    <property type="nucleotide sequence ID" value="NZ_MDTU01000006.1"/>
</dbReference>
<name>A0ABX2ZWX5_9GAMM</name>
<evidence type="ECO:0000313" key="3">
    <source>
        <dbReference type="Proteomes" id="UP000094329"/>
    </source>
</evidence>
<keyword evidence="1" id="KW-1133">Transmembrane helix</keyword>
<reference evidence="2 3" key="1">
    <citation type="submission" date="2016-08" db="EMBL/GenBank/DDBJ databases">
        <title>Draft genome sequence of Candidatus Piscirickettsia litoralis, from seawater.</title>
        <authorList>
            <person name="Wan X."/>
            <person name="Lee A.J."/>
            <person name="Hou S."/>
            <person name="Donachie S.P."/>
        </authorList>
    </citation>
    <scope>NUCLEOTIDE SEQUENCE [LARGE SCALE GENOMIC DNA]</scope>
    <source>
        <strain evidence="2 3">Y2</strain>
    </source>
</reference>
<keyword evidence="1" id="KW-0812">Transmembrane</keyword>
<keyword evidence="3" id="KW-1185">Reference proteome</keyword>
<gene>
    <name evidence="2" type="ORF">BGC07_17750</name>
</gene>
<protein>
    <submittedName>
        <fullName evidence="2">Uncharacterized protein</fullName>
    </submittedName>
</protein>
<evidence type="ECO:0000256" key="1">
    <source>
        <dbReference type="SAM" id="Phobius"/>
    </source>
</evidence>
<feature type="transmembrane region" description="Helical" evidence="1">
    <location>
        <begin position="15"/>
        <end position="33"/>
    </location>
</feature>
<dbReference type="EMBL" id="MDTU01000006">
    <property type="protein sequence ID" value="ODN41119.1"/>
    <property type="molecule type" value="Genomic_DNA"/>
</dbReference>
<keyword evidence="1" id="KW-0472">Membrane</keyword>
<organism evidence="2 3">
    <name type="scientific">Piscirickettsia litoralis</name>
    <dbReference type="NCBI Taxonomy" id="1891921"/>
    <lineage>
        <taxon>Bacteria</taxon>
        <taxon>Pseudomonadati</taxon>
        <taxon>Pseudomonadota</taxon>
        <taxon>Gammaproteobacteria</taxon>
        <taxon>Thiotrichales</taxon>
        <taxon>Piscirickettsiaceae</taxon>
        <taxon>Piscirickettsia</taxon>
    </lineage>
</organism>
<accession>A0ABX2ZWX5</accession>
<proteinExistence type="predicted"/>